<feature type="transmembrane region" description="Helical" evidence="1">
    <location>
        <begin position="12"/>
        <end position="35"/>
    </location>
</feature>
<keyword evidence="1" id="KW-0472">Membrane</keyword>
<dbReference type="KEGG" id="tbd:Tbd_1863"/>
<dbReference type="eggNOG" id="COG4966">
    <property type="taxonomic scope" value="Bacteria"/>
</dbReference>
<gene>
    <name evidence="2" type="ordered locus">Tbd_1863</name>
</gene>
<dbReference type="HOGENOM" id="CLU_097500_0_0_4"/>
<dbReference type="EMBL" id="CP000116">
    <property type="protein sequence ID" value="AAZ97816.1"/>
    <property type="molecule type" value="Genomic_DNA"/>
</dbReference>
<dbReference type="OrthoDB" id="5296662at2"/>
<protein>
    <recommendedName>
        <fullName evidence="4">Prepilin-type N-terminal cleavage/methylation domain-containing protein</fullName>
    </recommendedName>
</protein>
<keyword evidence="1" id="KW-1133">Transmembrane helix</keyword>
<sequence>MLNLRTRHQAGFGLVELMIGLAVGMIVVAAAMSLLTTTMSSSNDTIKMGRLDQEMRQVMTMLSRDLRRATIWDPAAEVTRIRLTDPLTLSGTTGTVTVTSSAGNLGDIGTKAEGGTLVYKNGTTVYRGSITNYNSGSFSVTLTGTWPASVTNADGVPATSWNILRPESTLIHTTNCILFASDTDASGTYANGERLGYRLDTTENAVEVRTSASSGDTCTSGGSWENLTDENVVEIDVFTVTNNSPVTLTSSGFSIDVREFTIKITGHLKADPGVERTLQETIRVRNDRLS</sequence>
<dbReference type="eggNOG" id="COG4795">
    <property type="taxonomic scope" value="Bacteria"/>
</dbReference>
<keyword evidence="1" id="KW-0812">Transmembrane</keyword>
<dbReference type="InterPro" id="IPR012902">
    <property type="entry name" value="N_methyl_site"/>
</dbReference>
<reference evidence="2 3" key="1">
    <citation type="journal article" date="2006" name="J. Bacteriol.">
        <title>The genome sequence of the obligately chemolithoautotrophic, facultatively anaerobic bacterium Thiobacillus denitrificans.</title>
        <authorList>
            <person name="Beller H.R."/>
            <person name="Chain P.S."/>
            <person name="Letain T.E."/>
            <person name="Chakicherla A."/>
            <person name="Larimer F.W."/>
            <person name="Richardson P.M."/>
            <person name="Coleman M.A."/>
            <person name="Wood A.P."/>
            <person name="Kelly D.P."/>
        </authorList>
    </citation>
    <scope>NUCLEOTIDE SEQUENCE [LARGE SCALE GENOMIC DNA]</scope>
    <source>
        <strain evidence="2 3">ATCC 25259</strain>
    </source>
</reference>
<proteinExistence type="predicted"/>
<accession>Q3SHR7</accession>
<dbReference type="RefSeq" id="WP_011312375.1">
    <property type="nucleotide sequence ID" value="NC_007404.1"/>
</dbReference>
<organism evidence="2 3">
    <name type="scientific">Thiobacillus denitrificans (strain ATCC 25259 / T1)</name>
    <dbReference type="NCBI Taxonomy" id="292415"/>
    <lineage>
        <taxon>Bacteria</taxon>
        <taxon>Pseudomonadati</taxon>
        <taxon>Pseudomonadota</taxon>
        <taxon>Betaproteobacteria</taxon>
        <taxon>Nitrosomonadales</taxon>
        <taxon>Thiobacillaceae</taxon>
        <taxon>Thiobacillus</taxon>
    </lineage>
</organism>
<dbReference type="STRING" id="292415.Tbd_1863"/>
<dbReference type="Proteomes" id="UP000008291">
    <property type="component" value="Chromosome"/>
</dbReference>
<keyword evidence="3" id="KW-1185">Reference proteome</keyword>
<evidence type="ECO:0000256" key="1">
    <source>
        <dbReference type="SAM" id="Phobius"/>
    </source>
</evidence>
<dbReference type="AlphaFoldDB" id="Q3SHR7"/>
<evidence type="ECO:0000313" key="2">
    <source>
        <dbReference type="EMBL" id="AAZ97816.1"/>
    </source>
</evidence>
<name>Q3SHR7_THIDA</name>
<dbReference type="Pfam" id="PF07963">
    <property type="entry name" value="N_methyl"/>
    <property type="match status" value="1"/>
</dbReference>
<evidence type="ECO:0008006" key="4">
    <source>
        <dbReference type="Google" id="ProtNLM"/>
    </source>
</evidence>
<evidence type="ECO:0000313" key="3">
    <source>
        <dbReference type="Proteomes" id="UP000008291"/>
    </source>
</evidence>